<sequence>MHIKWLKILGIGVLGTTLLWIADSTNAVLFGFPLNTWGEYFWNFGGLLSGAWAAIYFNVR</sequence>
<evidence type="ECO:0000256" key="1">
    <source>
        <dbReference type="SAM" id="Phobius"/>
    </source>
</evidence>
<reference evidence="2" key="1">
    <citation type="journal article" date="2015" name="Nature">
        <title>Complex archaea that bridge the gap between prokaryotes and eukaryotes.</title>
        <authorList>
            <person name="Spang A."/>
            <person name="Saw J.H."/>
            <person name="Jorgensen S.L."/>
            <person name="Zaremba-Niedzwiedzka K."/>
            <person name="Martijn J."/>
            <person name="Lind A.E."/>
            <person name="van Eijk R."/>
            <person name="Schleper C."/>
            <person name="Guy L."/>
            <person name="Ettema T.J."/>
        </authorList>
    </citation>
    <scope>NUCLEOTIDE SEQUENCE</scope>
</reference>
<organism evidence="2">
    <name type="scientific">marine sediment metagenome</name>
    <dbReference type="NCBI Taxonomy" id="412755"/>
    <lineage>
        <taxon>unclassified sequences</taxon>
        <taxon>metagenomes</taxon>
        <taxon>ecological metagenomes</taxon>
    </lineage>
</organism>
<proteinExistence type="predicted"/>
<comment type="caution">
    <text evidence="2">The sequence shown here is derived from an EMBL/GenBank/DDBJ whole genome shotgun (WGS) entry which is preliminary data.</text>
</comment>
<name>A0A0F9KC43_9ZZZZ</name>
<keyword evidence="1" id="KW-1133">Transmembrane helix</keyword>
<evidence type="ECO:0000313" key="2">
    <source>
        <dbReference type="EMBL" id="KKM79744.1"/>
    </source>
</evidence>
<keyword evidence="1" id="KW-0472">Membrane</keyword>
<gene>
    <name evidence="2" type="ORF">LCGC14_1346730</name>
</gene>
<accession>A0A0F9KC43</accession>
<dbReference type="AlphaFoldDB" id="A0A0F9KC43"/>
<feature type="transmembrane region" description="Helical" evidence="1">
    <location>
        <begin position="40"/>
        <end position="59"/>
    </location>
</feature>
<keyword evidence="1" id="KW-0812">Transmembrane</keyword>
<protein>
    <submittedName>
        <fullName evidence="2">Uncharacterized protein</fullName>
    </submittedName>
</protein>
<dbReference type="EMBL" id="LAZR01008291">
    <property type="protein sequence ID" value="KKM79744.1"/>
    <property type="molecule type" value="Genomic_DNA"/>
</dbReference>